<dbReference type="STRING" id="1830138.SAMN05443507_12013"/>
<gene>
    <name evidence="1" type="ORF">SAMN05443507_12013</name>
</gene>
<evidence type="ECO:0000313" key="1">
    <source>
        <dbReference type="EMBL" id="SHK69612.1"/>
    </source>
</evidence>
<keyword evidence="2" id="KW-1185">Reference proteome</keyword>
<organism evidence="1 2">
    <name type="scientific">Alicyclobacillus tolerans</name>
    <dbReference type="NCBI Taxonomy" id="90970"/>
    <lineage>
        <taxon>Bacteria</taxon>
        <taxon>Bacillati</taxon>
        <taxon>Bacillota</taxon>
        <taxon>Bacilli</taxon>
        <taxon>Bacillales</taxon>
        <taxon>Alicyclobacillaceae</taxon>
        <taxon>Alicyclobacillus</taxon>
    </lineage>
</organism>
<name>A0A1M6UK64_9BACL</name>
<dbReference type="EMBL" id="FRAF01000020">
    <property type="protein sequence ID" value="SHK69612.1"/>
    <property type="molecule type" value="Genomic_DNA"/>
</dbReference>
<reference evidence="2" key="1">
    <citation type="submission" date="2016-11" db="EMBL/GenBank/DDBJ databases">
        <authorList>
            <person name="Varghese N."/>
            <person name="Submissions S."/>
        </authorList>
    </citation>
    <scope>NUCLEOTIDE SEQUENCE [LARGE SCALE GENOMIC DNA]</scope>
    <source>
        <strain evidence="2">USBA-503</strain>
    </source>
</reference>
<protein>
    <submittedName>
        <fullName evidence="1">Uncharacterized protein</fullName>
    </submittedName>
</protein>
<dbReference type="AlphaFoldDB" id="A0A1M6UK64"/>
<evidence type="ECO:0000313" key="2">
    <source>
        <dbReference type="Proteomes" id="UP000184016"/>
    </source>
</evidence>
<dbReference type="Proteomes" id="UP000184016">
    <property type="component" value="Unassembled WGS sequence"/>
</dbReference>
<proteinExistence type="predicted"/>
<sequence length="69" mass="7329">MLKNGVGAPDTQLGVMGLDQPGETLNGRVAVTDTHVHFSYTTSISSAGTYTVTFLDYNVSSQPIKIVVK</sequence>
<accession>A0A1M6UK64</accession>